<dbReference type="Pfam" id="PF02152">
    <property type="entry name" value="FolB"/>
    <property type="match status" value="1"/>
</dbReference>
<gene>
    <name evidence="2" type="ORF">Fsol_00413</name>
</gene>
<dbReference type="Gene3D" id="3.30.1130.10">
    <property type="match status" value="1"/>
</dbReference>
<dbReference type="Proteomes" id="UP000244519">
    <property type="component" value="Chromosome"/>
</dbReference>
<dbReference type="SUPFAM" id="SSF55620">
    <property type="entry name" value="Tetrahydrobiopterin biosynthesis enzymes-like"/>
    <property type="match status" value="1"/>
</dbReference>
<dbReference type="GO" id="GO:0004150">
    <property type="term" value="F:dihydroneopterin aldolase activity"/>
    <property type="evidence" value="ECO:0007669"/>
    <property type="project" value="InterPro"/>
</dbReference>
<dbReference type="RefSeq" id="WP_108673233.1">
    <property type="nucleotide sequence ID" value="NZ_CP025989.1"/>
</dbReference>
<dbReference type="KEGG" id="fso:Fsol_00413"/>
<dbReference type="GO" id="GO:0006760">
    <property type="term" value="P:folic acid-containing compound metabolic process"/>
    <property type="evidence" value="ECO:0007669"/>
    <property type="project" value="InterPro"/>
</dbReference>
<name>A0A2U8BSD3_9RICK</name>
<evidence type="ECO:0000259" key="1">
    <source>
        <dbReference type="SMART" id="SM00905"/>
    </source>
</evidence>
<keyword evidence="3" id="KW-1185">Reference proteome</keyword>
<dbReference type="InterPro" id="IPR006157">
    <property type="entry name" value="FolB_dom"/>
</dbReference>
<proteinExistence type="predicted"/>
<dbReference type="OrthoDB" id="7161206at2"/>
<feature type="domain" description="Dihydroneopterin aldolase/epimerase" evidence="1">
    <location>
        <begin position="11"/>
        <end position="123"/>
    </location>
</feature>
<dbReference type="InterPro" id="IPR043133">
    <property type="entry name" value="GTP-CH-I_C/QueF"/>
</dbReference>
<accession>A0A2U8BSD3</accession>
<protein>
    <submittedName>
        <fullName evidence="2">D-erythro-7,8-dihydroneopterin triphosphate 2'-epimerase</fullName>
    </submittedName>
</protein>
<evidence type="ECO:0000313" key="3">
    <source>
        <dbReference type="Proteomes" id="UP000244519"/>
    </source>
</evidence>
<dbReference type="AlphaFoldDB" id="A0A2U8BSD3"/>
<dbReference type="SMART" id="SM00905">
    <property type="entry name" value="FolB"/>
    <property type="match status" value="1"/>
</dbReference>
<organism evidence="2 3">
    <name type="scientific">Candidatus Fokinia solitaria</name>
    <dbReference type="NCBI Taxonomy" id="1802984"/>
    <lineage>
        <taxon>Bacteria</taxon>
        <taxon>Pseudomonadati</taxon>
        <taxon>Pseudomonadota</taxon>
        <taxon>Alphaproteobacteria</taxon>
        <taxon>Rickettsiales</taxon>
        <taxon>Candidatus Midichloriaceae</taxon>
        <taxon>Candidatus Fokinia</taxon>
    </lineage>
</organism>
<reference evidence="2 3" key="1">
    <citation type="journal article" date="2018" name="Genome Biol. Evol.">
        <title>The Genome Sequence of "Candidatus Fokinia solitaria": Insights on Reductive Evolution in Rickettsiales.</title>
        <authorList>
            <person name="Floriano A.M."/>
            <person name="Castelli M."/>
            <person name="Krenek S."/>
            <person name="Berendonk T.U."/>
            <person name="Bazzocchi C."/>
            <person name="Petroni G."/>
            <person name="Sassera D."/>
        </authorList>
    </citation>
    <scope>NUCLEOTIDE SEQUENCE [LARGE SCALE GENOMIC DNA]</scope>
    <source>
        <strain evidence="2">Rio ETE_ALG 3VII</strain>
    </source>
</reference>
<dbReference type="NCBIfam" id="TIGR00526">
    <property type="entry name" value="folB_dom"/>
    <property type="match status" value="1"/>
</dbReference>
<sequence length="141" mass="16085">MGLSDFSTAILRISQLALLVHLGCSKEERQFKQEVWIDVSLEFSTLPNACLDDRISSCVCYKSLCDKILLFAEKASFNTIERLAYAIYEIITDYIIKSSENPFKHAIEVDIHKKNTPTTAIREGAFFKLRINNDVNVFDTL</sequence>
<evidence type="ECO:0000313" key="2">
    <source>
        <dbReference type="EMBL" id="AWD33208.1"/>
    </source>
</evidence>
<dbReference type="EMBL" id="CP025989">
    <property type="protein sequence ID" value="AWD33208.1"/>
    <property type="molecule type" value="Genomic_DNA"/>
</dbReference>